<feature type="region of interest" description="Disordered" evidence="1">
    <location>
        <begin position="1"/>
        <end position="22"/>
    </location>
</feature>
<organism evidence="2 3">
    <name type="scientific">Myxozyma melibiosi</name>
    <dbReference type="NCBI Taxonomy" id="54550"/>
    <lineage>
        <taxon>Eukaryota</taxon>
        <taxon>Fungi</taxon>
        <taxon>Dikarya</taxon>
        <taxon>Ascomycota</taxon>
        <taxon>Saccharomycotina</taxon>
        <taxon>Lipomycetes</taxon>
        <taxon>Lipomycetales</taxon>
        <taxon>Lipomycetaceae</taxon>
        <taxon>Myxozyma</taxon>
    </lineage>
</organism>
<proteinExistence type="predicted"/>
<sequence length="99" mass="10500">MSSTNNPSPLDQATSSQYSTSRIRTSLSRLPLELPGLRLLLSQMCRSATCSTCSGKTWTGCGMHISSVLDSVPKDQWCTCAKPAGSEYPPQGEGGCVIS</sequence>
<comment type="caution">
    <text evidence="2">The sequence shown here is derived from an EMBL/GenBank/DDBJ whole genome shotgun (WGS) entry which is preliminary data.</text>
</comment>
<dbReference type="PANTHER" id="PTHR34724:SF2">
    <property type="entry name" value="OS12G0596101 PROTEIN"/>
    <property type="match status" value="1"/>
</dbReference>
<name>A0ABR1F2L9_9ASCO</name>
<gene>
    <name evidence="2" type="ORF">BZA70DRAFT_281412</name>
</gene>
<feature type="compositionally biased region" description="Polar residues" evidence="1">
    <location>
        <begin position="1"/>
        <end position="18"/>
    </location>
</feature>
<dbReference type="PANTHER" id="PTHR34724">
    <property type="entry name" value="OS12G0596101 PROTEIN"/>
    <property type="match status" value="1"/>
</dbReference>
<protein>
    <submittedName>
        <fullName evidence="2">Uncharacterized protein</fullName>
    </submittedName>
</protein>
<reference evidence="2 3" key="1">
    <citation type="submission" date="2024-03" db="EMBL/GenBank/DDBJ databases">
        <title>Genome-scale model development and genomic sequencing of the oleaginous clade Lipomyces.</title>
        <authorList>
            <consortium name="Lawrence Berkeley National Laboratory"/>
            <person name="Czajka J.J."/>
            <person name="Han Y."/>
            <person name="Kim J."/>
            <person name="Mondo S.J."/>
            <person name="Hofstad B.A."/>
            <person name="Robles A."/>
            <person name="Haridas S."/>
            <person name="Riley R."/>
            <person name="LaButti K."/>
            <person name="Pangilinan J."/>
            <person name="Andreopoulos W."/>
            <person name="Lipzen A."/>
            <person name="Yan J."/>
            <person name="Wang M."/>
            <person name="Ng V."/>
            <person name="Grigoriev I.V."/>
            <person name="Spatafora J.W."/>
            <person name="Magnuson J.K."/>
            <person name="Baker S.E."/>
            <person name="Pomraning K.R."/>
        </authorList>
    </citation>
    <scope>NUCLEOTIDE SEQUENCE [LARGE SCALE GENOMIC DNA]</scope>
    <source>
        <strain evidence="2 3">Phaff 52-87</strain>
    </source>
</reference>
<dbReference type="GeneID" id="90038628"/>
<accession>A0ABR1F2L9</accession>
<dbReference type="Proteomes" id="UP001498771">
    <property type="component" value="Unassembled WGS sequence"/>
</dbReference>
<keyword evidence="3" id="KW-1185">Reference proteome</keyword>
<evidence type="ECO:0000313" key="3">
    <source>
        <dbReference type="Proteomes" id="UP001498771"/>
    </source>
</evidence>
<evidence type="ECO:0000256" key="1">
    <source>
        <dbReference type="SAM" id="MobiDB-lite"/>
    </source>
</evidence>
<dbReference type="RefSeq" id="XP_064767105.1">
    <property type="nucleotide sequence ID" value="XM_064913116.1"/>
</dbReference>
<evidence type="ECO:0000313" key="2">
    <source>
        <dbReference type="EMBL" id="KAK7204072.1"/>
    </source>
</evidence>
<dbReference type="EMBL" id="JBBJBU010000009">
    <property type="protein sequence ID" value="KAK7204072.1"/>
    <property type="molecule type" value="Genomic_DNA"/>
</dbReference>